<organism evidence="1 2">
    <name type="scientific">Rhizobium etli bv. mimosae str. IE4771</name>
    <dbReference type="NCBI Taxonomy" id="1432050"/>
    <lineage>
        <taxon>Bacteria</taxon>
        <taxon>Pseudomonadati</taxon>
        <taxon>Pseudomonadota</taxon>
        <taxon>Alphaproteobacteria</taxon>
        <taxon>Hyphomicrobiales</taxon>
        <taxon>Rhizobiaceae</taxon>
        <taxon>Rhizobium/Agrobacterium group</taxon>
        <taxon>Rhizobium</taxon>
    </lineage>
</organism>
<dbReference type="EMBL" id="CP006988">
    <property type="protein sequence ID" value="AIC29852.1"/>
    <property type="molecule type" value="Genomic_DNA"/>
</dbReference>
<dbReference type="AlphaFoldDB" id="A0A060I7J8"/>
<protein>
    <submittedName>
        <fullName evidence="1">Uncharacterized protein</fullName>
    </submittedName>
</protein>
<geneLocation type="plasmid" evidence="1 2">
    <name>pRetIE4771b</name>
</geneLocation>
<sequence length="75" mass="8585">MRLPNMVVAPTGQRLFRKADRRIGMASARLYVENFTTEEIAMKTAGMPLWRTIDSKTADLPKVYLRTVNAFRTPL</sequence>
<dbReference type="HOGENOM" id="CLU_2668481_0_0_5"/>
<accession>A0A060I7J8</accession>
<name>A0A060I7J8_RHIET</name>
<evidence type="ECO:0000313" key="2">
    <source>
        <dbReference type="Proteomes" id="UP000027180"/>
    </source>
</evidence>
<dbReference type="Proteomes" id="UP000027180">
    <property type="component" value="Plasmid pRetIE4771b"/>
</dbReference>
<reference evidence="1 2" key="1">
    <citation type="submission" date="2013-12" db="EMBL/GenBank/DDBJ databases">
        <title>Complete genome sequence of Rhizobium etli bv. mimosae IE4771.</title>
        <authorList>
            <person name="Bustos P."/>
            <person name="Santamaria R.I."/>
            <person name="Lozano L."/>
            <person name="Ormeno-Orrillo E."/>
            <person name="Rogel M.A."/>
            <person name="Romero D."/>
            <person name="Cevallos M.A."/>
            <person name="Martinez-Romero E."/>
            <person name="Gonzalez V."/>
        </authorList>
    </citation>
    <scope>NUCLEOTIDE SEQUENCE [LARGE SCALE GENOMIC DNA]</scope>
    <source>
        <strain evidence="1 2">IE4771</strain>
        <plasmid evidence="2">Plasmid pRetIE4771b</plasmid>
    </source>
</reference>
<gene>
    <name evidence="1" type="ORF">IE4771_PB00121</name>
</gene>
<dbReference type="KEGG" id="rei:IE4771_PB00121"/>
<proteinExistence type="predicted"/>
<evidence type="ECO:0000313" key="1">
    <source>
        <dbReference type="EMBL" id="AIC29852.1"/>
    </source>
</evidence>
<keyword evidence="1" id="KW-0614">Plasmid</keyword>